<feature type="region of interest" description="Disordered" evidence="1">
    <location>
        <begin position="1"/>
        <end position="47"/>
    </location>
</feature>
<dbReference type="Proteomes" id="UP001396334">
    <property type="component" value="Unassembled WGS sequence"/>
</dbReference>
<gene>
    <name evidence="2" type="ORF">V6N11_063421</name>
</gene>
<evidence type="ECO:0008006" key="4">
    <source>
        <dbReference type="Google" id="ProtNLM"/>
    </source>
</evidence>
<protein>
    <recommendedName>
        <fullName evidence="4">Retrovirus-related Pol polyprotein from transposon TNT 1-94</fullName>
    </recommendedName>
</protein>
<sequence>MEEQDVTPPQVVNLPQNMTHPPSPAPIHEETYEESSSFGESSSERPHKFKSVRDLYRSAEAINNLFCLFVDSEPLNFGDAVEDERWRLAMDEELKSIEKNNT</sequence>
<accession>A0ABR1ZUW7</accession>
<evidence type="ECO:0000313" key="3">
    <source>
        <dbReference type="Proteomes" id="UP001396334"/>
    </source>
</evidence>
<comment type="caution">
    <text evidence="2">The sequence shown here is derived from an EMBL/GenBank/DDBJ whole genome shotgun (WGS) entry which is preliminary data.</text>
</comment>
<reference evidence="2 3" key="1">
    <citation type="journal article" date="2024" name="G3 (Bethesda)">
        <title>Genome assembly of Hibiscus sabdariffa L. provides insights into metabolisms of medicinal natural products.</title>
        <authorList>
            <person name="Kim T."/>
        </authorList>
    </citation>
    <scope>NUCLEOTIDE SEQUENCE [LARGE SCALE GENOMIC DNA]</scope>
    <source>
        <strain evidence="2">TK-2024</strain>
        <tissue evidence="2">Old leaves</tissue>
    </source>
</reference>
<keyword evidence="3" id="KW-1185">Reference proteome</keyword>
<organism evidence="2 3">
    <name type="scientific">Hibiscus sabdariffa</name>
    <name type="common">roselle</name>
    <dbReference type="NCBI Taxonomy" id="183260"/>
    <lineage>
        <taxon>Eukaryota</taxon>
        <taxon>Viridiplantae</taxon>
        <taxon>Streptophyta</taxon>
        <taxon>Embryophyta</taxon>
        <taxon>Tracheophyta</taxon>
        <taxon>Spermatophyta</taxon>
        <taxon>Magnoliopsida</taxon>
        <taxon>eudicotyledons</taxon>
        <taxon>Gunneridae</taxon>
        <taxon>Pentapetalae</taxon>
        <taxon>rosids</taxon>
        <taxon>malvids</taxon>
        <taxon>Malvales</taxon>
        <taxon>Malvaceae</taxon>
        <taxon>Malvoideae</taxon>
        <taxon>Hibiscus</taxon>
    </lineage>
</organism>
<evidence type="ECO:0000313" key="2">
    <source>
        <dbReference type="EMBL" id="KAK8484501.1"/>
    </source>
</evidence>
<dbReference type="EMBL" id="JBBPBN010000565">
    <property type="protein sequence ID" value="KAK8484501.1"/>
    <property type="molecule type" value="Genomic_DNA"/>
</dbReference>
<evidence type="ECO:0000256" key="1">
    <source>
        <dbReference type="SAM" id="MobiDB-lite"/>
    </source>
</evidence>
<name>A0ABR1ZUW7_9ROSI</name>
<proteinExistence type="predicted"/>